<sequence length="233" mass="25794">MMRSTRITANVATVECHKQVRCWRLLRAIMEVLIPTCNNCTFVQESSNHNNTSTNYKPKNSSMTHQNPSCTSSTIFTGTIFGCKRGKVKFCVQQSNNSIILLELAVPTSALAREMRGGLLRIALECTNTDTASQSLPLLETSVWRMYCNGRRVGFAVKRHPSKADMAVLRRMSGVVVGAGVVSGAEVGCDGDDIMYLRGNFERVRGSSDAESYHFIDPDGHTNQDLSIFFLRS</sequence>
<comment type="caution">
    <text evidence="2">The sequence shown here is derived from an EMBL/GenBank/DDBJ whole genome shotgun (WGS) entry which is preliminary data.</text>
</comment>
<evidence type="ECO:0000313" key="2">
    <source>
        <dbReference type="EMBL" id="KAK9670686.1"/>
    </source>
</evidence>
<reference evidence="2" key="1">
    <citation type="submission" date="2024-03" db="EMBL/GenBank/DDBJ databases">
        <title>WGS assembly of Saponaria officinalis var. Norfolk2.</title>
        <authorList>
            <person name="Jenkins J."/>
            <person name="Shu S."/>
            <person name="Grimwood J."/>
            <person name="Barry K."/>
            <person name="Goodstein D."/>
            <person name="Schmutz J."/>
            <person name="Leebens-Mack J."/>
            <person name="Osbourn A."/>
        </authorList>
    </citation>
    <scope>NUCLEOTIDE SEQUENCE [LARGE SCALE GENOMIC DNA]</scope>
    <source>
        <strain evidence="2">JIC</strain>
    </source>
</reference>
<proteinExistence type="predicted"/>
<keyword evidence="3" id="KW-1185">Reference proteome</keyword>
<dbReference type="GO" id="GO:0010274">
    <property type="term" value="P:hydrotropism"/>
    <property type="evidence" value="ECO:0007669"/>
    <property type="project" value="InterPro"/>
</dbReference>
<gene>
    <name evidence="2" type="ORF">RND81_13G218100</name>
</gene>
<dbReference type="EMBL" id="JBDFQZ010000013">
    <property type="protein sequence ID" value="KAK9670686.1"/>
    <property type="molecule type" value="Genomic_DNA"/>
</dbReference>
<dbReference type="InterPro" id="IPR006460">
    <property type="entry name" value="MIZ1-like_pln"/>
</dbReference>
<dbReference type="PANTHER" id="PTHR31276:SF10">
    <property type="entry name" value="PROTEIN MIZU-KUSSEI 1-LIKE"/>
    <property type="match status" value="1"/>
</dbReference>
<accession>A0AAW1H473</accession>
<feature type="region of interest" description="Disordered" evidence="1">
    <location>
        <begin position="47"/>
        <end position="66"/>
    </location>
</feature>
<organism evidence="2 3">
    <name type="scientific">Saponaria officinalis</name>
    <name type="common">Common soapwort</name>
    <name type="synonym">Lychnis saponaria</name>
    <dbReference type="NCBI Taxonomy" id="3572"/>
    <lineage>
        <taxon>Eukaryota</taxon>
        <taxon>Viridiplantae</taxon>
        <taxon>Streptophyta</taxon>
        <taxon>Embryophyta</taxon>
        <taxon>Tracheophyta</taxon>
        <taxon>Spermatophyta</taxon>
        <taxon>Magnoliopsida</taxon>
        <taxon>eudicotyledons</taxon>
        <taxon>Gunneridae</taxon>
        <taxon>Pentapetalae</taxon>
        <taxon>Caryophyllales</taxon>
        <taxon>Caryophyllaceae</taxon>
        <taxon>Caryophylleae</taxon>
        <taxon>Saponaria</taxon>
    </lineage>
</organism>
<dbReference type="PANTHER" id="PTHR31276">
    <property type="match status" value="1"/>
</dbReference>
<evidence type="ECO:0008006" key="4">
    <source>
        <dbReference type="Google" id="ProtNLM"/>
    </source>
</evidence>
<dbReference type="AlphaFoldDB" id="A0AAW1H473"/>
<evidence type="ECO:0000313" key="3">
    <source>
        <dbReference type="Proteomes" id="UP001443914"/>
    </source>
</evidence>
<protein>
    <recommendedName>
        <fullName evidence="4">Protein MIZU-KUSSEI 1-like</fullName>
    </recommendedName>
</protein>
<dbReference type="NCBIfam" id="TIGR01570">
    <property type="entry name" value="A_thal_3588"/>
    <property type="match status" value="1"/>
</dbReference>
<dbReference type="Proteomes" id="UP001443914">
    <property type="component" value="Unassembled WGS sequence"/>
</dbReference>
<dbReference type="Pfam" id="PF04759">
    <property type="entry name" value="DUF617"/>
    <property type="match status" value="1"/>
</dbReference>
<evidence type="ECO:0000256" key="1">
    <source>
        <dbReference type="SAM" id="MobiDB-lite"/>
    </source>
</evidence>
<name>A0AAW1H473_SAPOF</name>